<evidence type="ECO:0000313" key="10">
    <source>
        <dbReference type="EMBL" id="ATB30551.1"/>
    </source>
</evidence>
<dbReference type="EMBL" id="CP022163">
    <property type="protein sequence ID" value="ATB30551.1"/>
    <property type="molecule type" value="Genomic_DNA"/>
</dbReference>
<dbReference type="Proteomes" id="UP000217289">
    <property type="component" value="Chromosome"/>
</dbReference>
<name>A0A250IHB0_9BACT</name>
<dbReference type="Gene3D" id="1.10.10.10">
    <property type="entry name" value="Winged helix-like DNA-binding domain superfamily/Winged helix DNA-binding domain"/>
    <property type="match status" value="1"/>
</dbReference>
<evidence type="ECO:0000256" key="5">
    <source>
        <dbReference type="ARBA" id="ARBA00023163"/>
    </source>
</evidence>
<dbReference type="PROSITE" id="PS50110">
    <property type="entry name" value="RESPONSE_REGULATORY"/>
    <property type="match status" value="1"/>
</dbReference>
<dbReference type="GO" id="GO:0006355">
    <property type="term" value="P:regulation of DNA-templated transcription"/>
    <property type="evidence" value="ECO:0007669"/>
    <property type="project" value="InterPro"/>
</dbReference>
<keyword evidence="5" id="KW-0804">Transcription</keyword>
<dbReference type="RefSeq" id="WP_095978990.1">
    <property type="nucleotide sequence ID" value="NZ_CP022163.1"/>
</dbReference>
<feature type="modified residue" description="4-aspartylphosphate" evidence="6">
    <location>
        <position position="52"/>
    </location>
</feature>
<dbReference type="PANTHER" id="PTHR48111:SF1">
    <property type="entry name" value="TWO-COMPONENT RESPONSE REGULATOR ORR33"/>
    <property type="match status" value="1"/>
</dbReference>
<sequence length="225" mass="25318">MGERILLIEDDPQLGAQIADFLGRAGFEPTWWTVGRALPANEAATYRLIILDLMLPGTYGLDILRELREGSGSDIPVLILSARNDTADKVRALKLGADDYMTKPFWPEELVERVRARLRRPVLQRQGLVELGTLRVDLESREVQVAGRPVELTRVEFDLLVALARRPGAAVTRQWLAENVLDPEREGTERTLDVHVSRLRRKLGPGKHIETVWGIGYRLGEGEEP</sequence>
<dbReference type="CDD" id="cd17574">
    <property type="entry name" value="REC_OmpR"/>
    <property type="match status" value="1"/>
</dbReference>
<dbReference type="Pfam" id="PF00072">
    <property type="entry name" value="Response_reg"/>
    <property type="match status" value="1"/>
</dbReference>
<feature type="domain" description="Response regulatory" evidence="8">
    <location>
        <begin position="4"/>
        <end position="118"/>
    </location>
</feature>
<dbReference type="GO" id="GO:0005829">
    <property type="term" value="C:cytosol"/>
    <property type="evidence" value="ECO:0007669"/>
    <property type="project" value="TreeGrafter"/>
</dbReference>
<evidence type="ECO:0000259" key="9">
    <source>
        <dbReference type="PROSITE" id="PS51755"/>
    </source>
</evidence>
<dbReference type="InterPro" id="IPR039420">
    <property type="entry name" value="WalR-like"/>
</dbReference>
<dbReference type="InterPro" id="IPR001789">
    <property type="entry name" value="Sig_transdc_resp-reg_receiver"/>
</dbReference>
<proteinExistence type="predicted"/>
<keyword evidence="1 6" id="KW-0597">Phosphoprotein</keyword>
<dbReference type="SUPFAM" id="SSF52172">
    <property type="entry name" value="CheY-like"/>
    <property type="match status" value="1"/>
</dbReference>
<dbReference type="GO" id="GO:0000976">
    <property type="term" value="F:transcription cis-regulatory region binding"/>
    <property type="evidence" value="ECO:0007669"/>
    <property type="project" value="TreeGrafter"/>
</dbReference>
<dbReference type="SMART" id="SM00862">
    <property type="entry name" value="Trans_reg_C"/>
    <property type="match status" value="1"/>
</dbReference>
<keyword evidence="2" id="KW-0902">Two-component regulatory system</keyword>
<dbReference type="PANTHER" id="PTHR48111">
    <property type="entry name" value="REGULATOR OF RPOS"/>
    <property type="match status" value="1"/>
</dbReference>
<feature type="DNA-binding region" description="OmpR/PhoB-type" evidence="7">
    <location>
        <begin position="126"/>
        <end position="221"/>
    </location>
</feature>
<evidence type="ECO:0000256" key="4">
    <source>
        <dbReference type="ARBA" id="ARBA00023125"/>
    </source>
</evidence>
<dbReference type="SMART" id="SM00448">
    <property type="entry name" value="REC"/>
    <property type="match status" value="1"/>
</dbReference>
<evidence type="ECO:0000259" key="8">
    <source>
        <dbReference type="PROSITE" id="PS50110"/>
    </source>
</evidence>
<dbReference type="InterPro" id="IPR001867">
    <property type="entry name" value="OmpR/PhoB-type_DNA-bd"/>
</dbReference>
<dbReference type="InterPro" id="IPR036388">
    <property type="entry name" value="WH-like_DNA-bd_sf"/>
</dbReference>
<keyword evidence="4 7" id="KW-0238">DNA-binding</keyword>
<dbReference type="Gene3D" id="3.40.50.2300">
    <property type="match status" value="1"/>
</dbReference>
<dbReference type="Gene3D" id="6.10.250.690">
    <property type="match status" value="1"/>
</dbReference>
<dbReference type="InterPro" id="IPR011006">
    <property type="entry name" value="CheY-like_superfamily"/>
</dbReference>
<dbReference type="AlphaFoldDB" id="A0A250IHB0"/>
<protein>
    <submittedName>
        <fullName evidence="10">DNA-binding response regulator</fullName>
    </submittedName>
</protein>
<evidence type="ECO:0000256" key="7">
    <source>
        <dbReference type="PROSITE-ProRule" id="PRU01091"/>
    </source>
</evidence>
<evidence type="ECO:0000256" key="6">
    <source>
        <dbReference type="PROSITE-ProRule" id="PRU00169"/>
    </source>
</evidence>
<feature type="domain" description="OmpR/PhoB-type" evidence="9">
    <location>
        <begin position="126"/>
        <end position="221"/>
    </location>
</feature>
<evidence type="ECO:0000313" key="11">
    <source>
        <dbReference type="Proteomes" id="UP000217289"/>
    </source>
</evidence>
<accession>A0A250IHB0</accession>
<keyword evidence="3" id="KW-0805">Transcription regulation</keyword>
<organism evidence="10 11">
    <name type="scientific">Melittangium boletus DSM 14713</name>
    <dbReference type="NCBI Taxonomy" id="1294270"/>
    <lineage>
        <taxon>Bacteria</taxon>
        <taxon>Pseudomonadati</taxon>
        <taxon>Myxococcota</taxon>
        <taxon>Myxococcia</taxon>
        <taxon>Myxococcales</taxon>
        <taxon>Cystobacterineae</taxon>
        <taxon>Archangiaceae</taxon>
        <taxon>Melittangium</taxon>
    </lineage>
</organism>
<dbReference type="PROSITE" id="PS51755">
    <property type="entry name" value="OMPR_PHOB"/>
    <property type="match status" value="1"/>
</dbReference>
<evidence type="ECO:0000256" key="2">
    <source>
        <dbReference type="ARBA" id="ARBA00023012"/>
    </source>
</evidence>
<evidence type="ECO:0000256" key="1">
    <source>
        <dbReference type="ARBA" id="ARBA00022553"/>
    </source>
</evidence>
<dbReference type="KEGG" id="mbd:MEBOL_004012"/>
<gene>
    <name evidence="10" type="ORF">MEBOL_004012</name>
</gene>
<dbReference type="CDD" id="cd00383">
    <property type="entry name" value="trans_reg_C"/>
    <property type="match status" value="1"/>
</dbReference>
<keyword evidence="11" id="KW-1185">Reference proteome</keyword>
<dbReference type="OrthoDB" id="9793321at2"/>
<reference evidence="10 11" key="1">
    <citation type="submission" date="2017-06" db="EMBL/GenBank/DDBJ databases">
        <authorList>
            <person name="Kim H.J."/>
            <person name="Triplett B.A."/>
        </authorList>
    </citation>
    <scope>NUCLEOTIDE SEQUENCE [LARGE SCALE GENOMIC DNA]</scope>
    <source>
        <strain evidence="10 11">DSM 14713</strain>
    </source>
</reference>
<evidence type="ECO:0000256" key="3">
    <source>
        <dbReference type="ARBA" id="ARBA00023015"/>
    </source>
</evidence>
<dbReference type="GO" id="GO:0000156">
    <property type="term" value="F:phosphorelay response regulator activity"/>
    <property type="evidence" value="ECO:0007669"/>
    <property type="project" value="TreeGrafter"/>
</dbReference>
<dbReference type="Pfam" id="PF00486">
    <property type="entry name" value="Trans_reg_C"/>
    <property type="match status" value="1"/>
</dbReference>
<dbReference type="GO" id="GO:0032993">
    <property type="term" value="C:protein-DNA complex"/>
    <property type="evidence" value="ECO:0007669"/>
    <property type="project" value="TreeGrafter"/>
</dbReference>